<dbReference type="EMBL" id="JAVAMP010000017">
    <property type="protein sequence ID" value="MDP5276648.1"/>
    <property type="molecule type" value="Genomic_DNA"/>
</dbReference>
<evidence type="ECO:0000256" key="2">
    <source>
        <dbReference type="ARBA" id="ARBA00011738"/>
    </source>
</evidence>
<evidence type="ECO:0000256" key="4">
    <source>
        <dbReference type="ARBA" id="ARBA00023002"/>
    </source>
</evidence>
<dbReference type="InterPro" id="IPR050097">
    <property type="entry name" value="Ferredoxin-NADP_redctase_2"/>
</dbReference>
<evidence type="ECO:0000256" key="3">
    <source>
        <dbReference type="ARBA" id="ARBA00022630"/>
    </source>
</evidence>
<reference evidence="6 7" key="1">
    <citation type="submission" date="2023-08" db="EMBL/GenBank/DDBJ databases">
        <authorList>
            <person name="Park J.-S."/>
        </authorList>
    </citation>
    <scope>NUCLEOTIDE SEQUENCE [LARGE SCALE GENOMIC DNA]</scope>
    <source>
        <strain evidence="6 7">2205SS18-9</strain>
    </source>
</reference>
<dbReference type="PANTHER" id="PTHR48105">
    <property type="entry name" value="THIOREDOXIN REDUCTASE 1-RELATED-RELATED"/>
    <property type="match status" value="1"/>
</dbReference>
<protein>
    <submittedName>
        <fullName evidence="6">NAD(P)/FAD-dependent oxidoreductase</fullName>
    </submittedName>
</protein>
<dbReference type="SUPFAM" id="SSF51905">
    <property type="entry name" value="FAD/NAD(P)-binding domain"/>
    <property type="match status" value="1"/>
</dbReference>
<sequence length="302" mass="33850">MSVQTFEVIVIGGGAAGLSASLILGRSRRKVFIIDANEPRNKVTRESHGFLSRDGIQPLEFKKICIEQLKKYPNIQYKRDRVEYVEKDGSIFRVHTLEGDVYISKKIIFATGMHDALPSIKGLKDVYGKSVYPCPYCDGWERKDEPLAVFGNGDWLMDYVKMIYHWSPDLMVFTNGPTKLSNEQKHELLEHDVRLVETPIEELQSSDGELEKVVVSTGIEYKRSGGFLMDTGEIQASSIPSRLGIEMNEMGGYITNNIGETNIKGVYVIGDAKNAFSGLIKAASEGYELGAKMNAEMIFETW</sequence>
<evidence type="ECO:0000313" key="6">
    <source>
        <dbReference type="EMBL" id="MDP5276648.1"/>
    </source>
</evidence>
<keyword evidence="3" id="KW-0285">Flavoprotein</keyword>
<dbReference type="InterPro" id="IPR036188">
    <property type="entry name" value="FAD/NAD-bd_sf"/>
</dbReference>
<comment type="caution">
    <text evidence="6">The sequence shown here is derived from an EMBL/GenBank/DDBJ whole genome shotgun (WGS) entry which is preliminary data.</text>
</comment>
<proteinExistence type="predicted"/>
<keyword evidence="7" id="KW-1185">Reference proteome</keyword>
<name>A0ABT9J4Z7_9BACL</name>
<dbReference type="InterPro" id="IPR023753">
    <property type="entry name" value="FAD/NAD-binding_dom"/>
</dbReference>
<dbReference type="Pfam" id="PF07992">
    <property type="entry name" value="Pyr_redox_2"/>
    <property type="match status" value="1"/>
</dbReference>
<dbReference type="RefSeq" id="WP_305993957.1">
    <property type="nucleotide sequence ID" value="NZ_JAVAMP010000017.1"/>
</dbReference>
<organism evidence="6 7">
    <name type="scientific">Chengkuizengella axinellae</name>
    <dbReference type="NCBI Taxonomy" id="3064388"/>
    <lineage>
        <taxon>Bacteria</taxon>
        <taxon>Bacillati</taxon>
        <taxon>Bacillota</taxon>
        <taxon>Bacilli</taxon>
        <taxon>Bacillales</taxon>
        <taxon>Paenibacillaceae</taxon>
        <taxon>Chengkuizengella</taxon>
    </lineage>
</organism>
<dbReference type="PRINTS" id="PR00368">
    <property type="entry name" value="FADPNR"/>
</dbReference>
<comment type="cofactor">
    <cofactor evidence="1">
        <name>FAD</name>
        <dbReference type="ChEBI" id="CHEBI:57692"/>
    </cofactor>
</comment>
<comment type="subunit">
    <text evidence="2">Homodimer.</text>
</comment>
<evidence type="ECO:0000313" key="7">
    <source>
        <dbReference type="Proteomes" id="UP001231941"/>
    </source>
</evidence>
<gene>
    <name evidence="6" type="ORF">Q5Y73_21375</name>
</gene>
<accession>A0ABT9J4Z7</accession>
<evidence type="ECO:0000256" key="1">
    <source>
        <dbReference type="ARBA" id="ARBA00001974"/>
    </source>
</evidence>
<keyword evidence="4" id="KW-0560">Oxidoreductase</keyword>
<dbReference type="PRINTS" id="PR00469">
    <property type="entry name" value="PNDRDTASEII"/>
</dbReference>
<dbReference type="Proteomes" id="UP001231941">
    <property type="component" value="Unassembled WGS sequence"/>
</dbReference>
<evidence type="ECO:0000259" key="5">
    <source>
        <dbReference type="Pfam" id="PF07992"/>
    </source>
</evidence>
<feature type="domain" description="FAD/NAD(P)-binding" evidence="5">
    <location>
        <begin position="7"/>
        <end position="284"/>
    </location>
</feature>
<dbReference type="Gene3D" id="3.50.50.60">
    <property type="entry name" value="FAD/NAD(P)-binding domain"/>
    <property type="match status" value="2"/>
</dbReference>